<dbReference type="RefSeq" id="WP_233096486.1">
    <property type="nucleotide sequence ID" value="NZ_JAEACF010000001.1"/>
</dbReference>
<evidence type="ECO:0008006" key="3">
    <source>
        <dbReference type="Google" id="ProtNLM"/>
    </source>
</evidence>
<dbReference type="InterPro" id="IPR015001">
    <property type="entry name" value="DUF1850"/>
</dbReference>
<dbReference type="Proteomes" id="UP001549097">
    <property type="component" value="Unassembled WGS sequence"/>
</dbReference>
<name>A0ABV2LEV9_9BACL</name>
<organism evidence="1 2">
    <name type="scientific">Fictibacillus halophilus</name>
    <dbReference type="NCBI Taxonomy" id="1610490"/>
    <lineage>
        <taxon>Bacteria</taxon>
        <taxon>Bacillati</taxon>
        <taxon>Bacillota</taxon>
        <taxon>Bacilli</taxon>
        <taxon>Bacillales</taxon>
        <taxon>Fictibacillaceae</taxon>
        <taxon>Fictibacillus</taxon>
    </lineage>
</organism>
<reference evidence="1 2" key="1">
    <citation type="submission" date="2024-06" db="EMBL/GenBank/DDBJ databases">
        <title>Genomic Encyclopedia of Type Strains, Phase IV (KMG-IV): sequencing the most valuable type-strain genomes for metagenomic binning, comparative biology and taxonomic classification.</title>
        <authorList>
            <person name="Goeker M."/>
        </authorList>
    </citation>
    <scope>NUCLEOTIDE SEQUENCE [LARGE SCALE GENOMIC DNA]</scope>
    <source>
        <strain evidence="1 2">DSM 100124</strain>
    </source>
</reference>
<dbReference type="EMBL" id="JBEPMP010000001">
    <property type="protein sequence ID" value="MET3727138.1"/>
    <property type="molecule type" value="Genomic_DNA"/>
</dbReference>
<dbReference type="Pfam" id="PF08905">
    <property type="entry name" value="DUF1850"/>
    <property type="match status" value="1"/>
</dbReference>
<evidence type="ECO:0000313" key="1">
    <source>
        <dbReference type="EMBL" id="MET3727138.1"/>
    </source>
</evidence>
<evidence type="ECO:0000313" key="2">
    <source>
        <dbReference type="Proteomes" id="UP001549097"/>
    </source>
</evidence>
<gene>
    <name evidence="1" type="ORF">ABID52_000719</name>
</gene>
<proteinExistence type="predicted"/>
<protein>
    <recommendedName>
        <fullName evidence="3">DUF1850 domain-containing protein</fullName>
    </recommendedName>
</protein>
<keyword evidence="2" id="KW-1185">Reference proteome</keyword>
<accession>A0ABV2LEV9</accession>
<sequence length="167" mass="18996">MKRMIISILILVALALVSMVPFFNAVVIEEGKTGKTLAFFKAKHGSEFSIEYIHSIHKTPVREIYQVHNEEIMQTEMRFQEFGVGMPSGAADGEVFTHKGKNYILSNMKRTFPSLDIRIGQIIANHTLLLKDNEYPFSAFSEKGSWVSLKTEKLNFWQWVIGGKKLG</sequence>
<comment type="caution">
    <text evidence="1">The sequence shown here is derived from an EMBL/GenBank/DDBJ whole genome shotgun (WGS) entry which is preliminary data.</text>
</comment>